<dbReference type="Pfam" id="PF14111">
    <property type="entry name" value="DUF4283"/>
    <property type="match status" value="1"/>
</dbReference>
<evidence type="ECO:0000313" key="5">
    <source>
        <dbReference type="Proteomes" id="UP000596661"/>
    </source>
</evidence>
<feature type="region of interest" description="Disordered" evidence="1">
    <location>
        <begin position="266"/>
        <end position="341"/>
    </location>
</feature>
<evidence type="ECO:0008006" key="6">
    <source>
        <dbReference type="Google" id="ProtNLM"/>
    </source>
</evidence>
<dbReference type="InterPro" id="IPR025558">
    <property type="entry name" value="DUF4283"/>
</dbReference>
<keyword evidence="5" id="KW-1185">Reference proteome</keyword>
<evidence type="ECO:0000256" key="1">
    <source>
        <dbReference type="SAM" id="MobiDB-lite"/>
    </source>
</evidence>
<dbReference type="PANTHER" id="PTHR31286">
    <property type="entry name" value="GLYCINE-RICH CELL WALL STRUCTURAL PROTEIN 1.8-LIKE"/>
    <property type="match status" value="1"/>
</dbReference>
<feature type="compositionally biased region" description="Polar residues" evidence="1">
    <location>
        <begin position="266"/>
        <end position="281"/>
    </location>
</feature>
<organism evidence="4 5">
    <name type="scientific">Cannabis sativa</name>
    <name type="common">Hemp</name>
    <name type="synonym">Marijuana</name>
    <dbReference type="NCBI Taxonomy" id="3483"/>
    <lineage>
        <taxon>Eukaryota</taxon>
        <taxon>Viridiplantae</taxon>
        <taxon>Streptophyta</taxon>
        <taxon>Embryophyta</taxon>
        <taxon>Tracheophyta</taxon>
        <taxon>Spermatophyta</taxon>
        <taxon>Magnoliopsida</taxon>
        <taxon>eudicotyledons</taxon>
        <taxon>Gunneridae</taxon>
        <taxon>Pentapetalae</taxon>
        <taxon>rosids</taxon>
        <taxon>fabids</taxon>
        <taxon>Rosales</taxon>
        <taxon>Cannabaceae</taxon>
        <taxon>Cannabis</taxon>
    </lineage>
</organism>
<accession>A0A803NTB2</accession>
<dbReference type="EnsemblPlants" id="evm.model.02.1354">
    <property type="protein sequence ID" value="cds.evm.model.02.1354"/>
    <property type="gene ID" value="evm.TU.02.1354"/>
</dbReference>
<evidence type="ECO:0000313" key="4">
    <source>
        <dbReference type="EnsemblPlants" id="cds.evm.model.02.1354"/>
    </source>
</evidence>
<dbReference type="InterPro" id="IPR040256">
    <property type="entry name" value="At4g02000-like"/>
</dbReference>
<dbReference type="Gramene" id="evm.model.02.1354">
    <property type="protein sequence ID" value="cds.evm.model.02.1354"/>
    <property type="gene ID" value="evm.TU.02.1354"/>
</dbReference>
<dbReference type="Pfam" id="PF14392">
    <property type="entry name" value="zf-CCHC_4"/>
    <property type="match status" value="1"/>
</dbReference>
<protein>
    <recommendedName>
        <fullName evidence="6">DUF4283 domain-containing protein</fullName>
    </recommendedName>
</protein>
<dbReference type="InterPro" id="IPR025836">
    <property type="entry name" value="Zn_knuckle_CX2CX4HX4C"/>
</dbReference>
<feature type="compositionally biased region" description="Polar residues" evidence="1">
    <location>
        <begin position="295"/>
        <end position="313"/>
    </location>
</feature>
<reference evidence="4" key="1">
    <citation type="submission" date="2018-11" db="EMBL/GenBank/DDBJ databases">
        <authorList>
            <person name="Grassa J C."/>
        </authorList>
    </citation>
    <scope>NUCLEOTIDE SEQUENCE [LARGE SCALE GENOMIC DNA]</scope>
</reference>
<proteinExistence type="predicted"/>
<feature type="domain" description="Zinc knuckle CX2CX4HX4C" evidence="3">
    <location>
        <begin position="182"/>
        <end position="224"/>
    </location>
</feature>
<dbReference type="PANTHER" id="PTHR31286:SF183">
    <property type="entry name" value="CCHC-TYPE DOMAIN-CONTAINING PROTEIN"/>
    <property type="match status" value="1"/>
</dbReference>
<evidence type="ECO:0000259" key="2">
    <source>
        <dbReference type="Pfam" id="PF14111"/>
    </source>
</evidence>
<feature type="domain" description="DUF4283" evidence="2">
    <location>
        <begin position="43"/>
        <end position="122"/>
    </location>
</feature>
<dbReference type="Proteomes" id="UP000596661">
    <property type="component" value="Chromosome 2"/>
</dbReference>
<dbReference type="AlphaFoldDB" id="A0A803NTB2"/>
<evidence type="ECO:0000259" key="3">
    <source>
        <dbReference type="Pfam" id="PF14392"/>
    </source>
</evidence>
<sequence length="341" mass="39345">MSTHHRHMSNLEDQYESLNIADEEEEGLLLDGENDDVSEIDDRWCLVGRFLTNRSIDFNAMQNKMAQLWQPGRGVYVKELEYNLYLFQFYHEVDIERVMEGSPWTFDRVPLIFERLKVGENPRSVVLNKLEFWVQIHNLTTGFISERVVRDLGNYVGMFLKSDPNNFIGVWRDYLRVRVKLDITRPLKRKKLSRGIMLSHFKYEDLPTFCLICGILGHSDRFCERLFDTPRDQIEKPYSLEMKAMPRWKNYAIGARWLRSGAMNKNGGTAFSNNPANNDSCQQGGESSHGGSQSRHNQLGFSITKNQGSSLSQPRKEIFNDGGVDGGAIPQARCIDQSKDY</sequence>
<dbReference type="OMA" id="EMGWDLS"/>
<name>A0A803NTB2_CANSA</name>
<reference evidence="4" key="2">
    <citation type="submission" date="2021-03" db="UniProtKB">
        <authorList>
            <consortium name="EnsemblPlants"/>
        </authorList>
    </citation>
    <scope>IDENTIFICATION</scope>
</reference>
<feature type="compositionally biased region" description="Low complexity" evidence="1">
    <location>
        <begin position="282"/>
        <end position="294"/>
    </location>
</feature>
<dbReference type="EMBL" id="UZAU01000179">
    <property type="status" value="NOT_ANNOTATED_CDS"/>
    <property type="molecule type" value="Genomic_DNA"/>
</dbReference>